<dbReference type="GO" id="GO:0008270">
    <property type="term" value="F:zinc ion binding"/>
    <property type="evidence" value="ECO:0007669"/>
    <property type="project" value="InterPro"/>
</dbReference>
<organism evidence="3">
    <name type="scientific">marine metagenome</name>
    <dbReference type="NCBI Taxonomy" id="408172"/>
    <lineage>
        <taxon>unclassified sequences</taxon>
        <taxon>metagenomes</taxon>
        <taxon>ecological metagenomes</taxon>
    </lineage>
</organism>
<reference evidence="3" key="1">
    <citation type="submission" date="2018-05" db="EMBL/GenBank/DDBJ databases">
        <authorList>
            <person name="Lanie J.A."/>
            <person name="Ng W.-L."/>
            <person name="Kazmierczak K.M."/>
            <person name="Andrzejewski T.M."/>
            <person name="Davidsen T.M."/>
            <person name="Wayne K.J."/>
            <person name="Tettelin H."/>
            <person name="Glass J.I."/>
            <person name="Rusch D."/>
            <person name="Podicherti R."/>
            <person name="Tsui H.-C.T."/>
            <person name="Winkler M.E."/>
        </authorList>
    </citation>
    <scope>NUCLEOTIDE SEQUENCE</scope>
</reference>
<sequence>MRIFIPLACLTWSLNCPAQDVELMQAIQIQEFGDPQVLQVEEISIPAPGPGELLVRVHAAAVNPVDTSIRAGRAGGLSGAELPYVPGFDVSGTVTAIGADVVNFKVDDEVFAMVDLRRGGTYAEYAVVLENEAALKPTRVNHAEAAAIPLVALTAWQALFEVAKLQKDQTILIHAGAGGVGSIAVQLAKWRGAHIIATASDYNHNFLRELGVDVPVDYRTQNFEDFASDVDVVLDPIGGDTQIRSLQILKEGGILVSIVGLTSEGRNPSRNVRATSILVQPNSGQLSEIGELIQNGIINPIVSYRFPLEQAPLAHEQSQTRRTRGKIVIEID</sequence>
<keyword evidence="1" id="KW-0560">Oxidoreductase</keyword>
<dbReference type="Pfam" id="PF13602">
    <property type="entry name" value="ADH_zinc_N_2"/>
    <property type="match status" value="1"/>
</dbReference>
<evidence type="ECO:0000256" key="1">
    <source>
        <dbReference type="ARBA" id="ARBA00023002"/>
    </source>
</evidence>
<proteinExistence type="predicted"/>
<gene>
    <name evidence="3" type="ORF">METZ01_LOCUS34626</name>
</gene>
<dbReference type="SMART" id="SM00829">
    <property type="entry name" value="PKS_ER"/>
    <property type="match status" value="1"/>
</dbReference>
<dbReference type="AlphaFoldDB" id="A0A381QQW3"/>
<dbReference type="InterPro" id="IPR011032">
    <property type="entry name" value="GroES-like_sf"/>
</dbReference>
<dbReference type="InterPro" id="IPR013154">
    <property type="entry name" value="ADH-like_N"/>
</dbReference>
<dbReference type="Gene3D" id="3.90.180.10">
    <property type="entry name" value="Medium-chain alcohol dehydrogenases, catalytic domain"/>
    <property type="match status" value="1"/>
</dbReference>
<dbReference type="SUPFAM" id="SSF50129">
    <property type="entry name" value="GroES-like"/>
    <property type="match status" value="1"/>
</dbReference>
<evidence type="ECO:0000259" key="2">
    <source>
        <dbReference type="SMART" id="SM00829"/>
    </source>
</evidence>
<dbReference type="SUPFAM" id="SSF51735">
    <property type="entry name" value="NAD(P)-binding Rossmann-fold domains"/>
    <property type="match status" value="1"/>
</dbReference>
<dbReference type="EMBL" id="UINC01001482">
    <property type="protein sequence ID" value="SUZ81772.1"/>
    <property type="molecule type" value="Genomic_DNA"/>
</dbReference>
<feature type="domain" description="Enoyl reductase (ER)" evidence="2">
    <location>
        <begin position="33"/>
        <end position="329"/>
    </location>
</feature>
<dbReference type="PANTHER" id="PTHR11695">
    <property type="entry name" value="ALCOHOL DEHYDROGENASE RELATED"/>
    <property type="match status" value="1"/>
</dbReference>
<accession>A0A381QQW3</accession>
<dbReference type="Gene3D" id="3.40.50.720">
    <property type="entry name" value="NAD(P)-binding Rossmann-like Domain"/>
    <property type="match status" value="1"/>
</dbReference>
<dbReference type="Pfam" id="PF08240">
    <property type="entry name" value="ADH_N"/>
    <property type="match status" value="1"/>
</dbReference>
<dbReference type="InterPro" id="IPR050700">
    <property type="entry name" value="YIM1/Zinc_Alcohol_DH_Fams"/>
</dbReference>
<dbReference type="InterPro" id="IPR002364">
    <property type="entry name" value="Quin_OxRdtase/zeta-crystal_CS"/>
</dbReference>
<dbReference type="GO" id="GO:0016491">
    <property type="term" value="F:oxidoreductase activity"/>
    <property type="evidence" value="ECO:0007669"/>
    <property type="project" value="UniProtKB-KW"/>
</dbReference>
<dbReference type="InterPro" id="IPR036291">
    <property type="entry name" value="NAD(P)-bd_dom_sf"/>
</dbReference>
<protein>
    <recommendedName>
        <fullName evidence="2">Enoyl reductase (ER) domain-containing protein</fullName>
    </recommendedName>
</protein>
<name>A0A381QQW3_9ZZZZ</name>
<dbReference type="PROSITE" id="PS01162">
    <property type="entry name" value="QOR_ZETA_CRYSTAL"/>
    <property type="match status" value="1"/>
</dbReference>
<dbReference type="InterPro" id="IPR020843">
    <property type="entry name" value="ER"/>
</dbReference>
<dbReference type="CDD" id="cd05289">
    <property type="entry name" value="MDR_like_2"/>
    <property type="match status" value="1"/>
</dbReference>
<dbReference type="PANTHER" id="PTHR11695:SF294">
    <property type="entry name" value="RETICULON-4-INTERACTING PROTEIN 1, MITOCHONDRIAL"/>
    <property type="match status" value="1"/>
</dbReference>
<evidence type="ECO:0000313" key="3">
    <source>
        <dbReference type="EMBL" id="SUZ81772.1"/>
    </source>
</evidence>